<dbReference type="SMART" id="SM00454">
    <property type="entry name" value="SAM"/>
    <property type="match status" value="1"/>
</dbReference>
<accession>A0ABM0MYI8</accession>
<name>A0ABM0MYI8_SACKO</name>
<dbReference type="InterPro" id="IPR001660">
    <property type="entry name" value="SAM"/>
</dbReference>
<keyword evidence="2 3" id="KW-0040">ANK repeat</keyword>
<feature type="repeat" description="ANK" evidence="3">
    <location>
        <begin position="313"/>
        <end position="345"/>
    </location>
</feature>
<dbReference type="PROSITE" id="PS50105">
    <property type="entry name" value="SAM_DOMAIN"/>
    <property type="match status" value="1"/>
</dbReference>
<dbReference type="Proteomes" id="UP000694865">
    <property type="component" value="Unplaced"/>
</dbReference>
<feature type="compositionally biased region" description="Polar residues" evidence="4">
    <location>
        <begin position="541"/>
        <end position="551"/>
    </location>
</feature>
<reference evidence="7" key="1">
    <citation type="submission" date="2025-08" db="UniProtKB">
        <authorList>
            <consortium name="RefSeq"/>
        </authorList>
    </citation>
    <scope>IDENTIFICATION</scope>
    <source>
        <tissue evidence="7">Testes</tissue>
    </source>
</reference>
<dbReference type="GeneID" id="100378344"/>
<feature type="compositionally biased region" description="Low complexity" evidence="4">
    <location>
        <begin position="706"/>
        <end position="727"/>
    </location>
</feature>
<feature type="compositionally biased region" description="Polar residues" evidence="4">
    <location>
        <begin position="564"/>
        <end position="589"/>
    </location>
</feature>
<feature type="repeat" description="ANK" evidence="3">
    <location>
        <begin position="176"/>
        <end position="208"/>
    </location>
</feature>
<dbReference type="Pfam" id="PF12796">
    <property type="entry name" value="Ank_2"/>
    <property type="match status" value="2"/>
</dbReference>
<keyword evidence="1" id="KW-0677">Repeat</keyword>
<feature type="region of interest" description="Disordered" evidence="4">
    <location>
        <begin position="528"/>
        <end position="620"/>
    </location>
</feature>
<evidence type="ECO:0000256" key="4">
    <source>
        <dbReference type="SAM" id="MobiDB-lite"/>
    </source>
</evidence>
<evidence type="ECO:0000313" key="7">
    <source>
        <dbReference type="RefSeq" id="XP_006825079.1"/>
    </source>
</evidence>
<organism evidence="6 7">
    <name type="scientific">Saccoglossus kowalevskii</name>
    <name type="common">Acorn worm</name>
    <dbReference type="NCBI Taxonomy" id="10224"/>
    <lineage>
        <taxon>Eukaryota</taxon>
        <taxon>Metazoa</taxon>
        <taxon>Hemichordata</taxon>
        <taxon>Enteropneusta</taxon>
        <taxon>Harrimaniidae</taxon>
        <taxon>Saccoglossus</taxon>
    </lineage>
</organism>
<dbReference type="PRINTS" id="PR01415">
    <property type="entry name" value="ANKYRIN"/>
</dbReference>
<dbReference type="InterPro" id="IPR013761">
    <property type="entry name" value="SAM/pointed_sf"/>
</dbReference>
<feature type="compositionally biased region" description="Polar residues" evidence="4">
    <location>
        <begin position="677"/>
        <end position="696"/>
    </location>
</feature>
<protein>
    <submittedName>
        <fullName evidence="7">LOW QUALITY PROTEIN: ankyrin repeat and SAM domain-containing protein 6-like</fullName>
    </submittedName>
</protein>
<dbReference type="RefSeq" id="XP_006825079.1">
    <property type="nucleotide sequence ID" value="XM_006825016.1"/>
</dbReference>
<keyword evidence="6" id="KW-1185">Reference proteome</keyword>
<evidence type="ECO:0000256" key="3">
    <source>
        <dbReference type="PROSITE-ProRule" id="PRU00023"/>
    </source>
</evidence>
<dbReference type="Pfam" id="PF00536">
    <property type="entry name" value="SAM_1"/>
    <property type="match status" value="1"/>
</dbReference>
<proteinExistence type="predicted"/>
<evidence type="ECO:0000313" key="6">
    <source>
        <dbReference type="Proteomes" id="UP000694865"/>
    </source>
</evidence>
<dbReference type="Gene3D" id="1.10.150.50">
    <property type="entry name" value="Transcription Factor, Ets-1"/>
    <property type="match status" value="1"/>
</dbReference>
<feature type="region of interest" description="Disordered" evidence="4">
    <location>
        <begin position="652"/>
        <end position="732"/>
    </location>
</feature>
<dbReference type="SUPFAM" id="SSF48403">
    <property type="entry name" value="Ankyrin repeat"/>
    <property type="match status" value="1"/>
</dbReference>
<feature type="repeat" description="ANK" evidence="3">
    <location>
        <begin position="76"/>
        <end position="108"/>
    </location>
</feature>
<sequence>MVDVDDHDETVTRLLSACEHGDTNTVQTLVEQDLAAVDACDGEGSSLLHVSAANGHESLVRYLIMRGAKIDLTNSYGWTALMQAARGGYHKVVALLLQNKVDVNVKNKLGVSALTVAARGGHTQVVRMLLEVPVFDLSDDSQTVTPLIVAAQYGHDTVVRLLLDRGARVNHQDENTGWNPLMVTALNGHMTTAQILVDRGCDPNVTNLLGRTALSIAIQSGKRSREVRGYLDRKTTNKPKLEPEDIEPNILDAAKTGNIKRIRVILHDDVKAADTIGEDGGTPLMFAAMRGQLEIVELLVNYGADVNRQDTASGWTALMQATYYGKKEVAKYLITQGADVNIQAKDGCTAFDLAVLIDDTDTELVRQLASVGMKVNKPQRGKSASMPWASRSKSSENMNNDDDPPKSGLKAWWSRMSNRFRNLKLTSTFRARFSSNRLQPFHDENTTTDATLKAEREKNDHKRKSSSTMNLDELDRKLSSPKKSASIDSGLDNSQTSKALYTLSLASPTSKLPNEKLMPVIPPFLPPPSFDLSSSDRPKMQSLSSKTSSPETKGGVNRRIMQSAKFSSPRSPSDSANYGYESSSPNSSAGAEGVGRVFTASHRSHPMYRRHTYDPSVNRPRPVSYPTMAFISGPSEIHLSSIQHKYKSSNRVNANVHPGGLNSSNSSTTSSSLTPSRPNQHFSGTSQSSTTLTPSASPDPRGYLGSTISSSTFSSSSHKQKNTSSSSGISEDDELSLLMKKLSLEKYTPIFEEQEVDMEAFLTLTDDDLKELGISHMEPRRQILSVISELNTGKGREREFLRTTLTNYHVSEFPHL</sequence>
<evidence type="ECO:0000256" key="1">
    <source>
        <dbReference type="ARBA" id="ARBA00022737"/>
    </source>
</evidence>
<feature type="compositionally biased region" description="Low complexity" evidence="4">
    <location>
        <begin position="658"/>
        <end position="676"/>
    </location>
</feature>
<feature type="region of interest" description="Disordered" evidence="4">
    <location>
        <begin position="440"/>
        <end position="493"/>
    </location>
</feature>
<dbReference type="PANTHER" id="PTHR24126">
    <property type="entry name" value="ANKYRIN REPEAT, PH AND SEC7 DOMAIN CONTAINING PROTEIN SECG-RELATED"/>
    <property type="match status" value="1"/>
</dbReference>
<dbReference type="PROSITE" id="PS50297">
    <property type="entry name" value="ANK_REP_REGION"/>
    <property type="match status" value="6"/>
</dbReference>
<evidence type="ECO:0000259" key="5">
    <source>
        <dbReference type="PROSITE" id="PS50105"/>
    </source>
</evidence>
<dbReference type="InterPro" id="IPR036770">
    <property type="entry name" value="Ankyrin_rpt-contain_sf"/>
</dbReference>
<dbReference type="InterPro" id="IPR002110">
    <property type="entry name" value="Ankyrin_rpt"/>
</dbReference>
<gene>
    <name evidence="7" type="primary">LOC100378344</name>
</gene>
<feature type="repeat" description="ANK" evidence="3">
    <location>
        <begin position="279"/>
        <end position="311"/>
    </location>
</feature>
<dbReference type="PROSITE" id="PS50088">
    <property type="entry name" value="ANK_REPEAT"/>
    <property type="match status" value="6"/>
</dbReference>
<feature type="repeat" description="ANK" evidence="3">
    <location>
        <begin position="142"/>
        <end position="174"/>
    </location>
</feature>
<dbReference type="Pfam" id="PF13857">
    <property type="entry name" value="Ank_5"/>
    <property type="match status" value="1"/>
</dbReference>
<feature type="domain" description="SAM" evidence="5">
    <location>
        <begin position="730"/>
        <end position="793"/>
    </location>
</feature>
<dbReference type="SMART" id="SM00248">
    <property type="entry name" value="ANK"/>
    <property type="match status" value="9"/>
</dbReference>
<evidence type="ECO:0000256" key="2">
    <source>
        <dbReference type="ARBA" id="ARBA00023043"/>
    </source>
</evidence>
<dbReference type="SUPFAM" id="SSF47769">
    <property type="entry name" value="SAM/Pointed domain"/>
    <property type="match status" value="1"/>
</dbReference>
<dbReference type="Gene3D" id="1.25.40.20">
    <property type="entry name" value="Ankyrin repeat-containing domain"/>
    <property type="match status" value="4"/>
</dbReference>
<feature type="region of interest" description="Disordered" evidence="4">
    <location>
        <begin position="376"/>
        <end position="406"/>
    </location>
</feature>
<feature type="compositionally biased region" description="Polar residues" evidence="4">
    <location>
        <begin position="481"/>
        <end position="493"/>
    </location>
</feature>
<feature type="repeat" description="ANK" evidence="3">
    <location>
        <begin position="43"/>
        <end position="75"/>
    </location>
</feature>